<proteinExistence type="predicted"/>
<dbReference type="PROSITE" id="PS51257">
    <property type="entry name" value="PROKAR_LIPOPROTEIN"/>
    <property type="match status" value="1"/>
</dbReference>
<name>A0A645B3I7_9ZZZZ</name>
<organism evidence="1">
    <name type="scientific">bioreactor metagenome</name>
    <dbReference type="NCBI Taxonomy" id="1076179"/>
    <lineage>
        <taxon>unclassified sequences</taxon>
        <taxon>metagenomes</taxon>
        <taxon>ecological metagenomes</taxon>
    </lineage>
</organism>
<dbReference type="EMBL" id="VSSQ01017380">
    <property type="protein sequence ID" value="MPM59628.1"/>
    <property type="molecule type" value="Genomic_DNA"/>
</dbReference>
<protein>
    <recommendedName>
        <fullName evidence="2">Fibronectin type-III domain-containing protein</fullName>
    </recommendedName>
</protein>
<gene>
    <name evidence="1" type="ORF">SDC9_106473</name>
</gene>
<comment type="caution">
    <text evidence="1">The sequence shown here is derived from an EMBL/GenBank/DDBJ whole genome shotgun (WGS) entry which is preliminary data.</text>
</comment>
<evidence type="ECO:0000313" key="1">
    <source>
        <dbReference type="EMBL" id="MPM59628.1"/>
    </source>
</evidence>
<accession>A0A645B3I7</accession>
<evidence type="ECO:0008006" key="2">
    <source>
        <dbReference type="Google" id="ProtNLM"/>
    </source>
</evidence>
<sequence length="260" mass="28390">MKRFITQMSVSAIALFMIGSFYSCKEEKDPEVTTMEVKVVDLTHAVCGVKVITDGSTEVNEVGLCWGLESQPTIDDSYDESMALAYRAGVFSDTISNLQANRLYYIRAYAGNDDGVVYGQEITFKTVMDTAIAPCSPTINSVNFNGQFQSFYYTGFGTGAAVYGQYAIYGNSSYSDLSIEFSEIPVTGKYVCDGYSFSIASGHCMVRGVFGNYTYIGNPGDTVYVNKLPDGGYSASFCNLYFYSSQVGFGFTSSGNLTKY</sequence>
<dbReference type="AlphaFoldDB" id="A0A645B3I7"/>
<reference evidence="1" key="1">
    <citation type="submission" date="2019-08" db="EMBL/GenBank/DDBJ databases">
        <authorList>
            <person name="Kucharzyk K."/>
            <person name="Murdoch R.W."/>
            <person name="Higgins S."/>
            <person name="Loffler F."/>
        </authorList>
    </citation>
    <scope>NUCLEOTIDE SEQUENCE</scope>
</reference>